<dbReference type="PROSITE" id="PS50025">
    <property type="entry name" value="LAM_G_DOMAIN"/>
    <property type="match status" value="3"/>
</dbReference>
<feature type="disulfide bond" evidence="19">
    <location>
        <begin position="168"/>
        <end position="186"/>
    </location>
</feature>
<evidence type="ECO:0000259" key="25">
    <source>
        <dbReference type="PROSITE" id="PS50835"/>
    </source>
</evidence>
<dbReference type="PROSITE" id="PS50027">
    <property type="entry name" value="EGF_LAM_2"/>
    <property type="match status" value="3"/>
</dbReference>
<evidence type="ECO:0000256" key="7">
    <source>
        <dbReference type="ARBA" id="ARBA00022729"/>
    </source>
</evidence>
<feature type="disulfide bond" evidence="19">
    <location>
        <begin position="86"/>
        <end position="98"/>
    </location>
</feature>
<dbReference type="InterPro" id="IPR036179">
    <property type="entry name" value="Ig-like_dom_sf"/>
</dbReference>
<evidence type="ECO:0000313" key="27">
    <source>
        <dbReference type="EMBL" id="CAH2000745.1"/>
    </source>
</evidence>
<dbReference type="SMART" id="SM00180">
    <property type="entry name" value="EGF_Lam"/>
    <property type="match status" value="7"/>
</dbReference>
<feature type="disulfide bond" evidence="19">
    <location>
        <begin position="249"/>
        <end position="267"/>
    </location>
</feature>
<feature type="domain" description="Ig-like" evidence="25">
    <location>
        <begin position="2856"/>
        <end position="2931"/>
    </location>
</feature>
<keyword evidence="12 17" id="KW-1015">Disulfide bond</keyword>
<dbReference type="GO" id="GO:0048513">
    <property type="term" value="P:animal organ development"/>
    <property type="evidence" value="ECO:0007669"/>
    <property type="project" value="UniProtKB-ARBA"/>
</dbReference>
<dbReference type="SUPFAM" id="SSF57196">
    <property type="entry name" value="EGF/Laminin"/>
    <property type="match status" value="4"/>
</dbReference>
<dbReference type="Gene3D" id="4.10.400.10">
    <property type="entry name" value="Low-density Lipoprotein Receptor"/>
    <property type="match status" value="19"/>
</dbReference>
<dbReference type="CDD" id="cd00054">
    <property type="entry name" value="EGF_CA"/>
    <property type="match status" value="3"/>
</dbReference>
<evidence type="ECO:0008006" key="29">
    <source>
        <dbReference type="Google" id="ProtNLM"/>
    </source>
</evidence>
<feature type="disulfide bond" evidence="19">
    <location>
        <begin position="498"/>
        <end position="516"/>
    </location>
</feature>
<dbReference type="InterPro" id="IPR000742">
    <property type="entry name" value="EGF"/>
</dbReference>
<dbReference type="FunFam" id="2.10.25.10:FF:000033">
    <property type="entry name" value="Laminin subunit alpha 2"/>
    <property type="match status" value="1"/>
</dbReference>
<evidence type="ECO:0000256" key="13">
    <source>
        <dbReference type="ARBA" id="ARBA00023170"/>
    </source>
</evidence>
<evidence type="ECO:0000256" key="2">
    <source>
        <dbReference type="ARBA" id="ARBA00004302"/>
    </source>
</evidence>
<dbReference type="InterPro" id="IPR003598">
    <property type="entry name" value="Ig_sub2"/>
</dbReference>
<feature type="disulfide bond" evidence="19">
    <location>
        <begin position="786"/>
        <end position="801"/>
    </location>
</feature>
<feature type="disulfide bond" evidence="19">
    <location>
        <begin position="767"/>
        <end position="779"/>
    </location>
</feature>
<dbReference type="PANTHER" id="PTHR24270:SF58">
    <property type="entry name" value="LOW-DENSITY LIPOPROTEIN RECEPTOR-LIKE"/>
    <property type="match status" value="1"/>
</dbReference>
<organism evidence="27 28">
    <name type="scientific">Acanthoscelides obtectus</name>
    <name type="common">Bean weevil</name>
    <name type="synonym">Bruchus obtectus</name>
    <dbReference type="NCBI Taxonomy" id="200917"/>
    <lineage>
        <taxon>Eukaryota</taxon>
        <taxon>Metazoa</taxon>
        <taxon>Ecdysozoa</taxon>
        <taxon>Arthropoda</taxon>
        <taxon>Hexapoda</taxon>
        <taxon>Insecta</taxon>
        <taxon>Pterygota</taxon>
        <taxon>Neoptera</taxon>
        <taxon>Endopterygota</taxon>
        <taxon>Coleoptera</taxon>
        <taxon>Polyphaga</taxon>
        <taxon>Cucujiformia</taxon>
        <taxon>Chrysomeloidea</taxon>
        <taxon>Chrysomelidae</taxon>
        <taxon>Bruchinae</taxon>
        <taxon>Bruchini</taxon>
        <taxon>Acanthoscelides</taxon>
    </lineage>
</organism>
<evidence type="ECO:0000259" key="24">
    <source>
        <dbReference type="PROSITE" id="PS50027"/>
    </source>
</evidence>
<feature type="disulfide bond" evidence="19">
    <location>
        <begin position="180"/>
        <end position="195"/>
    </location>
</feature>
<dbReference type="InterPro" id="IPR001791">
    <property type="entry name" value="Laminin_G"/>
</dbReference>
<evidence type="ECO:0000256" key="10">
    <source>
        <dbReference type="ARBA" id="ARBA00022989"/>
    </source>
</evidence>
<evidence type="ECO:0000256" key="18">
    <source>
        <dbReference type="PROSITE-ProRule" id="PRU00122"/>
    </source>
</evidence>
<feature type="disulfide bond" evidence="19">
    <location>
        <begin position="123"/>
        <end position="135"/>
    </location>
</feature>
<keyword evidence="8" id="KW-0677">Repeat</keyword>
<feature type="disulfide bond" evidence="19">
    <location>
        <begin position="287"/>
        <end position="299"/>
    </location>
</feature>
<feature type="domain" description="EGF-like" evidence="23">
    <location>
        <begin position="3402"/>
        <end position="3437"/>
    </location>
</feature>
<feature type="domain" description="Laminin EGF-like" evidence="24">
    <location>
        <begin position="1584"/>
        <end position="1631"/>
    </location>
</feature>
<evidence type="ECO:0000256" key="9">
    <source>
        <dbReference type="ARBA" id="ARBA00022869"/>
    </source>
</evidence>
<feature type="non-terminal residue" evidence="27">
    <location>
        <position position="1"/>
    </location>
</feature>
<comment type="subcellular location">
    <subcellularLocation>
        <location evidence="3">Endomembrane system</location>
    </subcellularLocation>
    <subcellularLocation>
        <location evidence="1">Membrane</location>
        <topology evidence="1">Single-pass membrane protein</topology>
    </subcellularLocation>
    <subcellularLocation>
        <location evidence="2">Secreted</location>
        <location evidence="2">Extracellular space</location>
        <location evidence="2">Extracellular matrix</location>
        <location evidence="2">Basement membrane</location>
    </subcellularLocation>
</comment>
<feature type="disulfide bond" evidence="18">
    <location>
        <begin position="3882"/>
        <end position="3909"/>
    </location>
</feature>
<feature type="domain" description="EGF-like" evidence="23">
    <location>
        <begin position="1224"/>
        <end position="1268"/>
    </location>
</feature>
<name>A0A9P0PVP2_ACAOB</name>
<feature type="domain" description="EGF-like" evidence="23">
    <location>
        <begin position="3686"/>
        <end position="3722"/>
    </location>
</feature>
<dbReference type="InterPro" id="IPR007110">
    <property type="entry name" value="Ig-like_dom"/>
</dbReference>
<evidence type="ECO:0000256" key="6">
    <source>
        <dbReference type="ARBA" id="ARBA00022692"/>
    </source>
</evidence>
<feature type="domain" description="Ig-like" evidence="25">
    <location>
        <begin position="2292"/>
        <end position="2360"/>
    </location>
</feature>
<dbReference type="Gene3D" id="2.10.25.10">
    <property type="entry name" value="Laminin"/>
    <property type="match status" value="7"/>
</dbReference>
<dbReference type="PROSITE" id="PS01209">
    <property type="entry name" value="LDLRA_1"/>
    <property type="match status" value="7"/>
</dbReference>
<feature type="disulfide bond" evidence="19">
    <location>
        <begin position="547"/>
        <end position="562"/>
    </location>
</feature>
<evidence type="ECO:0000256" key="21">
    <source>
        <dbReference type="SAM" id="MobiDB-lite"/>
    </source>
</evidence>
<evidence type="ECO:0000259" key="26">
    <source>
        <dbReference type="PROSITE" id="PS51115"/>
    </source>
</evidence>
<dbReference type="PRINTS" id="PR00261">
    <property type="entry name" value="LDLRECEPTOR"/>
</dbReference>
<feature type="domain" description="Ig-like" evidence="25">
    <location>
        <begin position="3009"/>
        <end position="3091"/>
    </location>
</feature>
<feature type="disulfide bond" evidence="17">
    <location>
        <begin position="3389"/>
        <end position="3398"/>
    </location>
</feature>
<feature type="disulfide bond" evidence="19">
    <location>
        <begin position="93"/>
        <end position="111"/>
    </location>
</feature>
<evidence type="ECO:0000256" key="17">
    <source>
        <dbReference type="PROSITE-ProRule" id="PRU00076"/>
    </source>
</evidence>
<feature type="disulfide bond" evidence="19">
    <location>
        <begin position="491"/>
        <end position="503"/>
    </location>
</feature>
<dbReference type="SUPFAM" id="SSF48726">
    <property type="entry name" value="Immunoglobulin"/>
    <property type="match status" value="13"/>
</dbReference>
<dbReference type="Pfam" id="PF13895">
    <property type="entry name" value="Ig_2"/>
    <property type="match status" value="1"/>
</dbReference>
<dbReference type="CDD" id="cd00112">
    <property type="entry name" value="LDLa"/>
    <property type="match status" value="17"/>
</dbReference>
<dbReference type="Gene3D" id="2.60.40.10">
    <property type="entry name" value="Immunoglobulins"/>
    <property type="match status" value="13"/>
</dbReference>
<feature type="disulfide bond" evidence="19">
    <location>
        <begin position="219"/>
        <end position="234"/>
    </location>
</feature>
<evidence type="ECO:0000256" key="4">
    <source>
        <dbReference type="ARBA" id="ARBA00022525"/>
    </source>
</evidence>
<feature type="domain" description="Laminin EGF-like" evidence="24">
    <location>
        <begin position="1638"/>
        <end position="1686"/>
    </location>
</feature>
<dbReference type="Gene3D" id="2.60.120.200">
    <property type="match status" value="3"/>
</dbReference>
<dbReference type="FunFam" id="2.10.25.10:FF:000106">
    <property type="entry name" value="Heparan sulfate proteoglycan 2"/>
    <property type="match status" value="1"/>
</dbReference>
<dbReference type="Pfam" id="PF00053">
    <property type="entry name" value="EGF_laminin"/>
    <property type="match status" value="5"/>
</dbReference>
<keyword evidence="4" id="KW-0964">Secreted</keyword>
<dbReference type="SUPFAM" id="SSF57424">
    <property type="entry name" value="LDL receptor-like module"/>
    <property type="match status" value="19"/>
</dbReference>
<feature type="disulfide bond" evidence="19">
    <location>
        <begin position="830"/>
        <end position="845"/>
    </location>
</feature>
<feature type="disulfide bond" evidence="19">
    <location>
        <begin position="261"/>
        <end position="276"/>
    </location>
</feature>
<keyword evidence="6" id="KW-0812">Transmembrane</keyword>
<dbReference type="Pfam" id="PF00047">
    <property type="entry name" value="ig"/>
    <property type="match status" value="1"/>
</dbReference>
<keyword evidence="11" id="KW-0472">Membrane</keyword>
<dbReference type="Gene3D" id="2.170.300.10">
    <property type="entry name" value="Tie2 ligand-binding domain superfamily"/>
    <property type="match status" value="2"/>
</dbReference>
<evidence type="ECO:0000256" key="3">
    <source>
        <dbReference type="ARBA" id="ARBA00004308"/>
    </source>
</evidence>
<keyword evidence="14" id="KW-0325">Glycoprotein</keyword>
<feature type="disulfide bond" evidence="17">
    <location>
        <begin position="3712"/>
        <end position="3721"/>
    </location>
</feature>
<dbReference type="GO" id="GO:0048731">
    <property type="term" value="P:system development"/>
    <property type="evidence" value="ECO:0007669"/>
    <property type="project" value="UniProtKB-ARBA"/>
</dbReference>
<dbReference type="GO" id="GO:0030154">
    <property type="term" value="P:cell differentiation"/>
    <property type="evidence" value="ECO:0007669"/>
    <property type="project" value="UniProtKB-ARBA"/>
</dbReference>
<feature type="disulfide bond" evidence="17">
    <location>
        <begin position="3370"/>
        <end position="3387"/>
    </location>
</feature>
<keyword evidence="16" id="KW-0393">Immunoglobulin domain</keyword>
<dbReference type="InterPro" id="IPR013151">
    <property type="entry name" value="Immunoglobulin_dom"/>
</dbReference>
<feature type="domain" description="Ig-like" evidence="25">
    <location>
        <begin position="2086"/>
        <end position="2174"/>
    </location>
</feature>
<dbReference type="FunFam" id="4.10.400.10:FF:000045">
    <property type="entry name" value="Low-density lipoprotein receptor-related protein 2"/>
    <property type="match status" value="1"/>
</dbReference>
<evidence type="ECO:0000256" key="16">
    <source>
        <dbReference type="ARBA" id="ARBA00023319"/>
    </source>
</evidence>
<feature type="domain" description="Laminin G" evidence="22">
    <location>
        <begin position="3728"/>
        <end position="3909"/>
    </location>
</feature>
<feature type="disulfide bond" evidence="19">
    <location>
        <begin position="728"/>
        <end position="740"/>
    </location>
</feature>
<dbReference type="InterPro" id="IPR013320">
    <property type="entry name" value="ConA-like_dom_sf"/>
</dbReference>
<dbReference type="CDD" id="cd00110">
    <property type="entry name" value="LamG"/>
    <property type="match status" value="3"/>
</dbReference>
<dbReference type="InterPro" id="IPR013783">
    <property type="entry name" value="Ig-like_fold"/>
</dbReference>
<accession>A0A9P0PVP2</accession>
<dbReference type="GO" id="GO:0009653">
    <property type="term" value="P:anatomical structure morphogenesis"/>
    <property type="evidence" value="ECO:0007669"/>
    <property type="project" value="UniProtKB-ARBA"/>
</dbReference>
<dbReference type="SUPFAM" id="SSF49899">
    <property type="entry name" value="Concanavalin A-like lectins/glucanases"/>
    <property type="match status" value="3"/>
</dbReference>
<sequence length="3922" mass="432999">FPEPTCRPDEFNCSKISNECIPRHAVCDGRIDCRNGVDEVNCTRGDSRCRANEFTCDNHQQCVPIAKRCDLIFDCSDLSDERNCPCKSTDFHCRNGHCIPHSQRCDGIRNCQDGSDEVECATCEQYQWRCHDGTCIDQIYRCNLKPDCPDGSDESTGCLTCSHDQFRCSDGVCLSLNKVCDGVADCVHSEDEESCSNVICTSGQFTCASGQCIAESARCNGRQDCYDNSDESNCHKGPRAHCPEGEFQCAQGFCIMGYKRCNGIEDCPSGNDEWNCPQPTYPPYVECSAGEVRCHDGTCTQGATCDGYIDCPDRSDERNCTGICSAGQFRCQDGACIDERLRCDGYPDCRDTSDEINCVQDCPSYQFRCQSSAVCVDTNRRCDGIADCPDASDERGCPTNASPATTHIICGDDEFNCGDECIENAYRCDGLKDCKNGKDEEDCKCSTSQFQCHSDNMCIDSNLICDGSSDCADNSDERDCNLTTLPPIGYCARDELRCDDGSCVPTFRQCDGRPDCPDGTDERGCPCRNDQFPCLDGSRCIDSRRRCDRWRDCSDGSDEANCPTSPPSYTTPEPTTPTPPGISCQPGYRPCKRVRQCIRADQLCDGTADCSDFSDEDGCPYNRERLDLHTYPDAQEQKERQEVVFTCRDEGPLRVRVHWERENGLPLPPGSADINGRLEMPNIQLEHQGTYICVAEGYPKGTPGADATVQLKVTKRIPPPSLRPPTACGLFDATCANGDCIPKNKVCDGHFDCGDGSDENRCNPSGCEPNEYQCANKKCVLKTWRCDSDDDCGDGSDEEGCGSAPPGSLCAAHQFQCRSGNQCIPRSYHCDLEKDCVDGSDEVGCVKPVVYRPPPPMVNLVVGDRFEINCTAVGVPTPLIVWRLNWRHVPAKCRSHSENGVGTLVCENIQVEDQGAYSCEAINIKGVTFAHPDTILMVNRDSLCRPGYFNVQARNERECIKCFCFGQTSTCRSADLFIYQFQPPFDSLKLLGVRVDPVQGIVDIRDEPIYRGTQPDLTPAGAKGVHAAGPDSNELNQPDVWPYFAMPENYHGNQLKSYGGFLRYSVTHSNRGYPSPGPDVIISGNGYILQHQSRKTPALYQEDNFEVRFFEGEWYKKSPSIPESVATREEIMMVLEDVDNILVKLQYNSGVLNTTLTNIAMDSAATPDSGLGPASYVEDCSCPAGYSGSSCERCSEGFARRKTGPWLGQCLKEQQSCPPGMYNDGRECQICPCPHTNPSNQFGRTCHLGSDGDVVCDCPPGYVGNRCQQCAEGYIGNPLIPGDSCIPDRRPPEPYCDLSGSLDTRPDPYGKCRCKDLTEGSSCNQCKANTFHLSSKNQFGCISCFCMGVSMQCSSSNWYRDKIATYFTSSTNNFKIIDNLNREYPITEGITLNQQDQSISYSDFSSPNAYYWSLPSLYLGNKITSYGGYLRYTLKHAPVPGGQSSRNVAADVELISRNNINLLYYNRNQSYPSNSPQTFVVPLLEQYWQRSDGQQADREHLLMVLADLENVYIKATYYTQTSESSLISVELDTATDRNTGSTERALEVEQCHCPPGYTGLSCEDCDVGFSRTTKGLYLGTCEQCNCNGHSDECDAESGICLNCRDHTTGDNCELCLPGYEGNPANGGICTYTGTEIPCSCDPRGSVSSECYGARCRCKTNVEGNNCDQCRSGTFGLSTNNIDGCEVCFCFGQSSQCSESNLYIEQIPIQILQDNHGFTITDQFFVSRVATNFSVDMFRNEINYPVPPGTRDTLYWSLPSIFTGNKVKSYGGQLEFVQRYTHHPSGRYIPNKDVIINGNGKTIYWSHPGELRPDVENAVSVQLHPSARWFVILNNIPDSPISRTYRIDGAYGTKPASREDILMVLSNIDSILIRATPSSDTRVSYLSDITLDTAVDTDTGKPRASSIEVCRCPPGYRGTSCESCASGYYKDYYFDNSKPLGTCQRCPCNDREEGCEMGPDRRVMCHCRPGYTGINCEHEGALIKVDMEIQPPQVIAPIGTQVKFTCKFLSDQYSGLNITVEGLNLYNFETVGNEATFYHVVGCYQQQIRCVATNRLNEEVGYVSAVVYPAGVTTTPYPEVNPTYNAPTIDLTIEDHHIGIYEVGSTVRYQCSAKSHYSPRVQVQWSKDGSNLPSRAIDDGRGLLVITNLKVTDSGRYICEASDGYSIATSSVNLNVGVKEDERPRIAISEPYVEVDEGRPVDIRCVASGVPAPELSLTRLDGQPLDPRYFSNGAFRIPYARDSDAGTYQCIATNRAGSDYGQFQVVVRRSNIGQHTNLVRVDISPPYFSGISGDTIRLNCSAPVNVNWIRWTKQSGNLPYNYQEDRGGLIIPNANPDASGVYICTVMSSQGTSNTSTASVNIRGSDFNSEYPTTKVSPERITLQQGQSTELNCMANGRPTPTVKWTKLNGELSRNIEQQGPVLYIRNARVEDRGIYVCVATNDRGISQSSVVVEVTALEMPRLEIHPSMSQTVVAGGSAIVQCRVMEGRPSPTISWRRADGRPLSRNVEEMSGGTLRFMDMSVNDQGEYICTATNEAGTVTASAHLIVHTAPEVQITPTQDTISRPEGEYLRLICQATGTPQPTVQWSKYGGVLPGRRDNLVSIPNVAYQEFNRLSRDDQGVYVCRAESSAGITENRIQLIIDPRRGDGGGDDATHPGGHWKDNEPAGGYNPDHSAPESDEVFKAAVGSRAEIRCSIKDVQGSRIDISWIRTDNTSLQRNAYERSGTLYIDNVQPSDAGVYRCLGIDQTTRKVVFGLNTYLKVLFPPRITLVPPRQVVHPGEDAYINCTSTGEQPIQTWWEAVGRTMPASVYTREGHLKFNNIQLSDTGRYLCKARNNAGEAEAVADVIVEENISKPAITAEQKQQDAPLGSNVRLGCRTAGDRKTIRWYRQNQPLPQNAQVADEVLYISNVQYHDQGRYYCELSTKEGAVSDYIDLQVSRHVSGVPTNTGHVESMTAPENCPREWYRCRNGIICIPPEQMCDYNNDCGDNSDEDDCKPRIRRRGPYSAPSLYITPSDSDQHRPGSNVDIACQSSERGAITTWSKPSGWMLDNIRIQGGRMRIERIRQDNAGVYRCEATGQQGVYHKDYQLRVADEEVKDEPPLEVKSVPRGSNVVLECKTNFNSPNSYKWSKQGGTLPNYVDIYSSTLQLNDVGSTDAGTYTCTATSGARTIDVPFILVVTGIVPHFAQAPNSYITLPTLMDSYIQFAFEISFKPENGNGLILYNGNRGSEKNGDFIALLLVDSVPEFKFNLGSGTATLVADRPISNQQWHTVKVVRNRKKATMFVDGEGPFIAVAEGKYIGLDLTEPLYLGGVPNPNNISPDVFTYSRYIGFVGCISRFKVGHNHVEIMREALNKTGLTTCETCSEDKCENKGACQEALTKEGFTCICPSGFSGATCNKLKGEACSPYACGVGRCIDLENTFTCECPLGRAGRRCEREIIVNEPAFQNDAYIAYPPPKPNRRLKITIKVKPNGHEDGLLLYCAETEEGHGDFVSLAIKDGRPEFRFDAGNGPVVIRYREELQPGKWHVLTASRSLSDGRLLVDGTTPVVERLSGNHKTLNLQTPLYVGGYDKHHIKLNNGVQVYKGFDGCIANINVAGTDMNVISNATDASNVGDCSEFSPEEADVDNNIYSSEFDNTQPKTFDMHRTGCSGSPCKNGAQCYPLSPMEYKCSCLIGYTGQNCETELFICDQRPCQNQGVCKGNNTHYSCDCPLGYTGYNCEQVTELQSDAHFEGDGYLEFSRDLLDHQGENEEVIALEFSTNATNGLIFWHGQTPNEDGQGQDYISLTLQNGYLQYSFDLGQGAAIIQNRQVRVDNGERHNVILKRRGRRGTMDLDNTWMEEGDAEGYTADMDCKGNIYIGGTPNIPLMTSSRVTQGFVGCIHAFELQNSQRLDLGMKAINGLNVKPCSSYPDPYNHELVN</sequence>
<dbReference type="SMART" id="SM00282">
    <property type="entry name" value="LamG"/>
    <property type="match status" value="3"/>
</dbReference>
<evidence type="ECO:0000256" key="5">
    <source>
        <dbReference type="ARBA" id="ARBA00022530"/>
    </source>
</evidence>
<feature type="disulfide bond" evidence="19">
    <location>
        <begin position="200"/>
        <end position="212"/>
    </location>
</feature>
<dbReference type="Pfam" id="PF00054">
    <property type="entry name" value="Laminin_G_1"/>
    <property type="match status" value="1"/>
</dbReference>
<feature type="disulfide bond" evidence="19">
    <location>
        <begin position="305"/>
        <end position="320"/>
    </location>
</feature>
<keyword evidence="5" id="KW-0272">Extracellular matrix</keyword>
<evidence type="ECO:0000256" key="19">
    <source>
        <dbReference type="PROSITE-ProRule" id="PRU00124"/>
    </source>
</evidence>
<feature type="disulfide bond" evidence="19">
    <location>
        <begin position="774"/>
        <end position="792"/>
    </location>
</feature>
<feature type="domain" description="Laminin IV type A" evidence="26">
    <location>
        <begin position="1712"/>
        <end position="1908"/>
    </location>
</feature>
<reference evidence="27" key="1">
    <citation type="submission" date="2022-03" db="EMBL/GenBank/DDBJ databases">
        <authorList>
            <person name="Sayadi A."/>
        </authorList>
    </citation>
    <scope>NUCLEOTIDE SEQUENCE</scope>
</reference>
<dbReference type="InterPro" id="IPR002172">
    <property type="entry name" value="LDrepeatLR_classA_rpt"/>
</dbReference>
<dbReference type="PROSITE" id="PS50026">
    <property type="entry name" value="EGF_3"/>
    <property type="match status" value="5"/>
</dbReference>
<feature type="disulfide bond" evidence="20">
    <location>
        <begin position="1638"/>
        <end position="1650"/>
    </location>
</feature>
<keyword evidence="13" id="KW-0675">Receptor</keyword>
<feature type="domain" description="Ig-like" evidence="25">
    <location>
        <begin position="3101"/>
        <end position="3173"/>
    </location>
</feature>
<feature type="domain" description="Laminin IV type A" evidence="26">
    <location>
        <begin position="1369"/>
        <end position="1550"/>
    </location>
</feature>
<dbReference type="GO" id="GO:0012505">
    <property type="term" value="C:endomembrane system"/>
    <property type="evidence" value="ECO:0007669"/>
    <property type="project" value="UniProtKB-SubCell"/>
</dbReference>
<feature type="disulfide bond" evidence="19">
    <location>
        <begin position="465"/>
        <end position="480"/>
    </location>
</feature>
<feature type="disulfide bond" evidence="19">
    <location>
        <begin position="161"/>
        <end position="173"/>
    </location>
</feature>
<feature type="domain" description="Ig-like" evidence="25">
    <location>
        <begin position="2676"/>
        <end position="2753"/>
    </location>
</feature>
<feature type="domain" description="Ig-like" evidence="25">
    <location>
        <begin position="2183"/>
        <end position="2265"/>
    </location>
</feature>
<feature type="domain" description="Ig-like" evidence="25">
    <location>
        <begin position="848"/>
        <end position="930"/>
    </location>
</feature>
<dbReference type="SMART" id="SM00179">
    <property type="entry name" value="EGF_CA"/>
    <property type="match status" value="3"/>
</dbReference>
<dbReference type="InterPro" id="IPR002049">
    <property type="entry name" value="LE_dom"/>
</dbReference>
<dbReference type="OrthoDB" id="10055367at2759"/>
<keyword evidence="15 20" id="KW-0424">Laminin EGF-like domain</keyword>
<feature type="disulfide bond" evidence="19">
    <location>
        <begin position="69"/>
        <end position="84"/>
    </location>
</feature>
<keyword evidence="28" id="KW-1185">Reference proteome</keyword>
<feature type="domain" description="Ig-like" evidence="25">
    <location>
        <begin position="2371"/>
        <end position="2453"/>
    </location>
</feature>
<comment type="caution">
    <text evidence="17">Lacks conserved residue(s) required for the propagation of feature annotation.</text>
</comment>
<feature type="domain" description="Laminin IV type A" evidence="26">
    <location>
        <begin position="1005"/>
        <end position="1179"/>
    </location>
</feature>
<feature type="domain" description="EGF-like" evidence="23">
    <location>
        <begin position="3363"/>
        <end position="3399"/>
    </location>
</feature>
<dbReference type="PROSITE" id="PS50835">
    <property type="entry name" value="IG_LIKE"/>
    <property type="match status" value="13"/>
</dbReference>
<dbReference type="InterPro" id="IPR003599">
    <property type="entry name" value="Ig_sub"/>
</dbReference>
<feature type="domain" description="Ig-like" evidence="25">
    <location>
        <begin position="2551"/>
        <end position="2638"/>
    </location>
</feature>
<dbReference type="FunFam" id="4.10.400.10:FF:000065">
    <property type="entry name" value="Transmembrane protease serine 7"/>
    <property type="match status" value="1"/>
</dbReference>
<dbReference type="InterPro" id="IPR000034">
    <property type="entry name" value="Laminin_IV"/>
</dbReference>
<dbReference type="PROSITE" id="PS00010">
    <property type="entry name" value="ASX_HYDROXYL"/>
    <property type="match status" value="1"/>
</dbReference>
<dbReference type="PROSITE" id="PS00022">
    <property type="entry name" value="EGF_1"/>
    <property type="match status" value="6"/>
</dbReference>
<feature type="domain" description="Laminin EGF-like" evidence="24">
    <location>
        <begin position="1231"/>
        <end position="1287"/>
    </location>
</feature>
<dbReference type="Pfam" id="PF13927">
    <property type="entry name" value="Ig_3"/>
    <property type="match status" value="9"/>
</dbReference>
<evidence type="ECO:0000256" key="11">
    <source>
        <dbReference type="ARBA" id="ARBA00023136"/>
    </source>
</evidence>
<dbReference type="SMART" id="SM00409">
    <property type="entry name" value="IG"/>
    <property type="match status" value="13"/>
</dbReference>
<dbReference type="Proteomes" id="UP001152888">
    <property type="component" value="Unassembled WGS sequence"/>
</dbReference>
<dbReference type="InterPro" id="IPR001881">
    <property type="entry name" value="EGF-like_Ca-bd_dom"/>
</dbReference>
<dbReference type="GO" id="GO:0005886">
    <property type="term" value="C:plasma membrane"/>
    <property type="evidence" value="ECO:0007669"/>
    <property type="project" value="TreeGrafter"/>
</dbReference>
<dbReference type="CDD" id="cd00096">
    <property type="entry name" value="Ig"/>
    <property type="match status" value="1"/>
</dbReference>
<dbReference type="FunFam" id="2.60.40.10:FF:000032">
    <property type="entry name" value="palladin isoform X1"/>
    <property type="match status" value="1"/>
</dbReference>
<dbReference type="SMART" id="SM00181">
    <property type="entry name" value="EGF"/>
    <property type="match status" value="10"/>
</dbReference>
<feature type="region of interest" description="Disordered" evidence="21">
    <location>
        <begin position="551"/>
        <end position="582"/>
    </location>
</feature>
<dbReference type="GO" id="GO:0005509">
    <property type="term" value="F:calcium ion binding"/>
    <property type="evidence" value="ECO:0007669"/>
    <property type="project" value="InterPro"/>
</dbReference>
<feature type="domain" description="Laminin G" evidence="22">
    <location>
        <begin position="3184"/>
        <end position="3365"/>
    </location>
</feature>
<feature type="disulfide bond" evidence="19">
    <location>
        <begin position="130"/>
        <end position="148"/>
    </location>
</feature>
<feature type="compositionally biased region" description="Basic and acidic residues" evidence="21">
    <location>
        <begin position="2642"/>
        <end position="2664"/>
    </location>
</feature>
<dbReference type="PROSITE" id="PS01248">
    <property type="entry name" value="EGF_LAM_1"/>
    <property type="match status" value="5"/>
</dbReference>
<dbReference type="Pfam" id="PF00008">
    <property type="entry name" value="EGF"/>
    <property type="match status" value="1"/>
</dbReference>
<feature type="disulfide bond" evidence="17">
    <location>
        <begin position="3406"/>
        <end position="3416"/>
    </location>
</feature>
<feature type="disulfide bond" evidence="19">
    <location>
        <begin position="747"/>
        <end position="762"/>
    </location>
</feature>
<feature type="disulfide bond" evidence="19">
    <location>
        <begin position="324"/>
        <end position="336"/>
    </location>
</feature>
<feature type="disulfide bond" evidence="19">
    <location>
        <begin position="242"/>
        <end position="254"/>
    </location>
</feature>
<dbReference type="SMART" id="SM00192">
    <property type="entry name" value="LDLa"/>
    <property type="match status" value="19"/>
</dbReference>
<dbReference type="SMART" id="SM00406">
    <property type="entry name" value="IGv"/>
    <property type="match status" value="5"/>
</dbReference>
<evidence type="ECO:0000256" key="8">
    <source>
        <dbReference type="ARBA" id="ARBA00022737"/>
    </source>
</evidence>
<evidence type="ECO:0000259" key="22">
    <source>
        <dbReference type="PROSITE" id="PS50025"/>
    </source>
</evidence>
<feature type="disulfide bond" evidence="19">
    <location>
        <begin position="343"/>
        <end position="358"/>
    </location>
</feature>
<dbReference type="Pfam" id="PF00052">
    <property type="entry name" value="Laminin_B"/>
    <property type="match status" value="3"/>
</dbReference>
<evidence type="ECO:0000259" key="23">
    <source>
        <dbReference type="PROSITE" id="PS50026"/>
    </source>
</evidence>
<feature type="disulfide bond" evidence="19">
    <location>
        <begin position="105"/>
        <end position="120"/>
    </location>
</feature>
<dbReference type="InterPro" id="IPR023415">
    <property type="entry name" value="LDLR_class-A_CS"/>
</dbReference>
<evidence type="ECO:0000256" key="20">
    <source>
        <dbReference type="PROSITE-ProRule" id="PRU00460"/>
    </source>
</evidence>
<keyword evidence="7" id="KW-0732">Signal</keyword>
<proteinExistence type="predicted"/>
<dbReference type="InterPro" id="IPR013106">
    <property type="entry name" value="Ig_V-set"/>
</dbReference>
<evidence type="ECO:0000313" key="28">
    <source>
        <dbReference type="Proteomes" id="UP001152888"/>
    </source>
</evidence>
<dbReference type="FunFam" id="4.10.400.10:FF:000105">
    <property type="entry name" value="Lipophorin receptor 1, isoform K"/>
    <property type="match status" value="1"/>
</dbReference>
<feature type="disulfide bond" evidence="20">
    <location>
        <begin position="1657"/>
        <end position="1666"/>
    </location>
</feature>
<dbReference type="CDD" id="cd00055">
    <property type="entry name" value="EGF_Lam"/>
    <property type="match status" value="4"/>
</dbReference>
<dbReference type="PROSITE" id="PS01186">
    <property type="entry name" value="EGF_2"/>
    <property type="match status" value="4"/>
</dbReference>
<dbReference type="EMBL" id="CAKOFQ010007421">
    <property type="protein sequence ID" value="CAH2000745.1"/>
    <property type="molecule type" value="Genomic_DNA"/>
</dbReference>
<dbReference type="Pfam" id="PF00057">
    <property type="entry name" value="Ldl_recept_a"/>
    <property type="match status" value="17"/>
</dbReference>
<dbReference type="Pfam" id="PF24973">
    <property type="entry name" value="EGF_LMN_ATRN"/>
    <property type="match status" value="1"/>
</dbReference>
<feature type="disulfide bond" evidence="19">
    <location>
        <begin position="382"/>
        <end position="397"/>
    </location>
</feature>
<dbReference type="SMART" id="SM00408">
    <property type="entry name" value="IGc2"/>
    <property type="match status" value="13"/>
</dbReference>
<dbReference type="GO" id="GO:0005604">
    <property type="term" value="C:basement membrane"/>
    <property type="evidence" value="ECO:0007669"/>
    <property type="project" value="UniProtKB-SubCell"/>
</dbReference>
<feature type="disulfide bond" evidence="20">
    <location>
        <begin position="1615"/>
        <end position="1629"/>
    </location>
</feature>
<evidence type="ECO:0000256" key="15">
    <source>
        <dbReference type="ARBA" id="ARBA00023292"/>
    </source>
</evidence>
<feature type="domain" description="Ig-like" evidence="25">
    <location>
        <begin position="2460"/>
        <end position="2546"/>
    </location>
</feature>
<keyword evidence="10" id="KW-1133">Transmembrane helix</keyword>
<feature type="domain" description="Laminin G" evidence="22">
    <location>
        <begin position="3442"/>
        <end position="3617"/>
    </location>
</feature>
<keyword evidence="17" id="KW-0245">EGF-like domain</keyword>
<evidence type="ECO:0000256" key="1">
    <source>
        <dbReference type="ARBA" id="ARBA00004167"/>
    </source>
</evidence>
<comment type="caution">
    <text evidence="27">The sequence shown here is derived from an EMBL/GenBank/DDBJ whole genome shotgun (WGS) entry which is preliminary data.</text>
</comment>
<evidence type="ECO:0000256" key="12">
    <source>
        <dbReference type="ARBA" id="ARBA00023157"/>
    </source>
</evidence>
<feature type="disulfide bond" evidence="17">
    <location>
        <begin position="3427"/>
        <end position="3436"/>
    </location>
</feature>
<dbReference type="SMART" id="SM00281">
    <property type="entry name" value="LamB"/>
    <property type="match status" value="3"/>
</dbReference>
<dbReference type="PROSITE" id="PS51115">
    <property type="entry name" value="LAMININ_IVA"/>
    <property type="match status" value="3"/>
</dbReference>
<evidence type="ECO:0000256" key="14">
    <source>
        <dbReference type="ARBA" id="ARBA00023180"/>
    </source>
</evidence>
<feature type="disulfide bond" evidence="20">
    <location>
        <begin position="1603"/>
        <end position="1612"/>
    </location>
</feature>
<dbReference type="PANTHER" id="PTHR24270">
    <property type="entry name" value="LOW-DENSITY LIPOPROTEIN RECEPTOR-RELATED"/>
    <property type="match status" value="1"/>
</dbReference>
<dbReference type="InterPro" id="IPR050685">
    <property type="entry name" value="LDLR"/>
</dbReference>
<feature type="disulfide bond" evidence="19">
    <location>
        <begin position="735"/>
        <end position="753"/>
    </location>
</feature>
<dbReference type="InterPro" id="IPR000152">
    <property type="entry name" value="EGF-type_Asp/Asn_hydroxyl_site"/>
</dbReference>
<feature type="domain" description="Ig-like" evidence="25">
    <location>
        <begin position="620"/>
        <end position="710"/>
    </location>
</feature>
<feature type="domain" description="EGF-like" evidence="23">
    <location>
        <begin position="3647"/>
        <end position="3684"/>
    </location>
</feature>
<feature type="disulfide bond" evidence="19">
    <location>
        <begin position="604"/>
        <end position="619"/>
    </location>
</feature>
<protein>
    <recommendedName>
        <fullName evidence="29">Basement membrane-specific heparan sulfate proteoglycan core protein</fullName>
    </recommendedName>
</protein>
<feature type="region of interest" description="Disordered" evidence="21">
    <location>
        <begin position="2642"/>
        <end position="2677"/>
    </location>
</feature>
<keyword evidence="9" id="KW-0084">Basement membrane</keyword>
<dbReference type="PROSITE" id="PS50068">
    <property type="entry name" value="LDLRA_2"/>
    <property type="match status" value="19"/>
</dbReference>
<dbReference type="InterPro" id="IPR056863">
    <property type="entry name" value="LMN_ATRN_NET-like_EGF"/>
</dbReference>
<feature type="disulfide bond" evidence="19">
    <location>
        <begin position="2981"/>
        <end position="2996"/>
    </location>
</feature>
<dbReference type="GO" id="GO:0016192">
    <property type="term" value="P:vesicle-mediated transport"/>
    <property type="evidence" value="ECO:0007669"/>
    <property type="project" value="UniProtKB-ARBA"/>
</dbReference>
<feature type="disulfide bond" evidence="19">
    <location>
        <begin position="428"/>
        <end position="443"/>
    </location>
</feature>
<dbReference type="Pfam" id="PF02210">
    <property type="entry name" value="Laminin_G_2"/>
    <property type="match status" value="2"/>
</dbReference>
<feature type="disulfide bond" evidence="19">
    <location>
        <begin position="27"/>
        <end position="42"/>
    </location>
</feature>
<feature type="disulfide bond" evidence="19">
    <location>
        <begin position="510"/>
        <end position="525"/>
    </location>
</feature>
<feature type="disulfide bond" evidence="17">
    <location>
        <begin position="1258"/>
        <end position="1267"/>
    </location>
</feature>
<feature type="disulfide bond" evidence="19">
    <location>
        <begin position="207"/>
        <end position="225"/>
    </location>
</feature>
<feature type="disulfide bond" evidence="19">
    <location>
        <begin position="331"/>
        <end position="349"/>
    </location>
</feature>
<feature type="disulfide bond" evidence="17">
    <location>
        <begin position="3674"/>
        <end position="3683"/>
    </location>
</feature>
<feature type="domain" description="Ig-like" evidence="25">
    <location>
        <begin position="2766"/>
        <end position="2848"/>
    </location>
</feature>
<gene>
    <name evidence="27" type="ORF">ACAOBT_LOCUS25769</name>
</gene>
<dbReference type="InterPro" id="IPR036055">
    <property type="entry name" value="LDL_receptor-like_sf"/>
</dbReference>
<dbReference type="FunFam" id="4.10.400.10:FF:000034">
    <property type="entry name" value="Low-density lipoprotein receptor-related protein 2"/>
    <property type="match status" value="1"/>
</dbReference>